<feature type="transmembrane region" description="Helical" evidence="12">
    <location>
        <begin position="476"/>
        <end position="496"/>
    </location>
</feature>
<dbReference type="GO" id="GO:0022877">
    <property type="term" value="F:protein-N(PI)-phosphohistidine-fructose phosphotransferase system transporter activity"/>
    <property type="evidence" value="ECO:0007669"/>
    <property type="project" value="InterPro"/>
</dbReference>
<evidence type="ECO:0000259" key="14">
    <source>
        <dbReference type="PROSITE" id="PS51099"/>
    </source>
</evidence>
<proteinExistence type="predicted"/>
<dbReference type="Pfam" id="PF00359">
    <property type="entry name" value="PTS_EIIA_2"/>
    <property type="match status" value="1"/>
</dbReference>
<dbReference type="CDD" id="cd00211">
    <property type="entry name" value="PTS_IIA_fru"/>
    <property type="match status" value="1"/>
</dbReference>
<dbReference type="PANTHER" id="PTHR30505">
    <property type="entry name" value="FRUCTOSE-LIKE PERMEASE"/>
    <property type="match status" value="1"/>
</dbReference>
<feature type="transmembrane region" description="Helical" evidence="12">
    <location>
        <begin position="517"/>
        <end position="537"/>
    </location>
</feature>
<dbReference type="CDD" id="cd05569">
    <property type="entry name" value="PTS_IIB_fructose"/>
    <property type="match status" value="1"/>
</dbReference>
<organism evidence="16 17">
    <name type="scientific">Clostridium frigidicarnis</name>
    <dbReference type="NCBI Taxonomy" id="84698"/>
    <lineage>
        <taxon>Bacteria</taxon>
        <taxon>Bacillati</taxon>
        <taxon>Bacillota</taxon>
        <taxon>Clostridia</taxon>
        <taxon>Eubacteriales</taxon>
        <taxon>Clostridiaceae</taxon>
        <taxon>Clostridium</taxon>
    </lineage>
</organism>
<dbReference type="AlphaFoldDB" id="A0A1I0ZUW4"/>
<evidence type="ECO:0000256" key="12">
    <source>
        <dbReference type="SAM" id="Phobius"/>
    </source>
</evidence>
<keyword evidence="4" id="KW-0597">Phosphoprotein</keyword>
<dbReference type="GO" id="GO:0009401">
    <property type="term" value="P:phosphoenolpyruvate-dependent sugar phosphotransferase system"/>
    <property type="evidence" value="ECO:0007669"/>
    <property type="project" value="UniProtKB-KW"/>
</dbReference>
<keyword evidence="6" id="KW-0808">Transferase</keyword>
<evidence type="ECO:0000256" key="3">
    <source>
        <dbReference type="ARBA" id="ARBA00022475"/>
    </source>
</evidence>
<keyword evidence="8 12" id="KW-0812">Transmembrane</keyword>
<dbReference type="InterPro" id="IPR006327">
    <property type="entry name" value="PTS_IIC_fruc"/>
</dbReference>
<dbReference type="InterPro" id="IPR013011">
    <property type="entry name" value="PTS_EIIB_2"/>
</dbReference>
<dbReference type="InterPro" id="IPR002178">
    <property type="entry name" value="PTS_EIIA_type-2_dom"/>
</dbReference>
<evidence type="ECO:0000256" key="8">
    <source>
        <dbReference type="ARBA" id="ARBA00022692"/>
    </source>
</evidence>
<evidence type="ECO:0000313" key="16">
    <source>
        <dbReference type="EMBL" id="SFB29082.1"/>
    </source>
</evidence>
<keyword evidence="3" id="KW-1003">Cell membrane</keyword>
<evidence type="ECO:0000256" key="9">
    <source>
        <dbReference type="ARBA" id="ARBA00022777"/>
    </source>
</evidence>
<feature type="transmembrane region" description="Helical" evidence="12">
    <location>
        <begin position="293"/>
        <end position="315"/>
    </location>
</feature>
<dbReference type="RefSeq" id="WP_090042281.1">
    <property type="nucleotide sequence ID" value="NZ_FOKI01000025.1"/>
</dbReference>
<evidence type="ECO:0000256" key="6">
    <source>
        <dbReference type="ARBA" id="ARBA00022679"/>
    </source>
</evidence>
<dbReference type="InterPro" id="IPR013014">
    <property type="entry name" value="PTS_EIIC_2"/>
</dbReference>
<feature type="domain" description="PTS EIIA type-2" evidence="13">
    <location>
        <begin position="5"/>
        <end position="152"/>
    </location>
</feature>
<feature type="transmembrane region" description="Helical" evidence="12">
    <location>
        <begin position="619"/>
        <end position="644"/>
    </location>
</feature>
<dbReference type="STRING" id="84698.SAMN04488528_102517"/>
<feature type="transmembrane region" description="Helical" evidence="12">
    <location>
        <begin position="557"/>
        <end position="575"/>
    </location>
</feature>
<dbReference type="GO" id="GO:0005886">
    <property type="term" value="C:plasma membrane"/>
    <property type="evidence" value="ECO:0007669"/>
    <property type="project" value="UniProtKB-SubCell"/>
</dbReference>
<evidence type="ECO:0000256" key="2">
    <source>
        <dbReference type="ARBA" id="ARBA00022448"/>
    </source>
</evidence>
<keyword evidence="5" id="KW-0762">Sugar transport</keyword>
<keyword evidence="9" id="KW-0418">Kinase</keyword>
<dbReference type="PROSITE" id="PS51104">
    <property type="entry name" value="PTS_EIIC_TYPE_2"/>
    <property type="match status" value="1"/>
</dbReference>
<gene>
    <name evidence="16" type="ORF">SAMN04488528_102517</name>
</gene>
<feature type="transmembrane region" description="Helical" evidence="12">
    <location>
        <begin position="400"/>
        <end position="417"/>
    </location>
</feature>
<evidence type="ECO:0000256" key="5">
    <source>
        <dbReference type="ARBA" id="ARBA00022597"/>
    </source>
</evidence>
<evidence type="ECO:0000256" key="10">
    <source>
        <dbReference type="ARBA" id="ARBA00022989"/>
    </source>
</evidence>
<dbReference type="GO" id="GO:0090563">
    <property type="term" value="F:protein-phosphocysteine-sugar phosphotransferase activity"/>
    <property type="evidence" value="ECO:0007669"/>
    <property type="project" value="TreeGrafter"/>
</dbReference>
<evidence type="ECO:0000256" key="11">
    <source>
        <dbReference type="ARBA" id="ARBA00023136"/>
    </source>
</evidence>
<keyword evidence="10 12" id="KW-1133">Transmembrane helix</keyword>
<dbReference type="EMBL" id="FOKI01000025">
    <property type="protein sequence ID" value="SFB29082.1"/>
    <property type="molecule type" value="Genomic_DNA"/>
</dbReference>
<feature type="domain" description="PTS EIIC type-2" evidence="15">
    <location>
        <begin position="290"/>
        <end position="642"/>
    </location>
</feature>
<dbReference type="Proteomes" id="UP000198619">
    <property type="component" value="Unassembled WGS sequence"/>
</dbReference>
<feature type="domain" description="PTS EIIB type-2" evidence="14">
    <location>
        <begin position="164"/>
        <end position="262"/>
    </location>
</feature>
<dbReference type="NCBIfam" id="TIGR01427">
    <property type="entry name" value="PTS_IIC_fructo"/>
    <property type="match status" value="1"/>
</dbReference>
<feature type="transmembrane region" description="Helical" evidence="12">
    <location>
        <begin position="350"/>
        <end position="368"/>
    </location>
</feature>
<evidence type="ECO:0000313" key="17">
    <source>
        <dbReference type="Proteomes" id="UP000198619"/>
    </source>
</evidence>
<dbReference type="InterPro" id="IPR016152">
    <property type="entry name" value="PTrfase/Anion_transptr"/>
</dbReference>
<evidence type="ECO:0000256" key="4">
    <source>
        <dbReference type="ARBA" id="ARBA00022553"/>
    </source>
</evidence>
<comment type="subcellular location">
    <subcellularLocation>
        <location evidence="1">Cell inner membrane</location>
        <topology evidence="1">Multi-pass membrane protein</topology>
    </subcellularLocation>
</comment>
<evidence type="ECO:0000259" key="13">
    <source>
        <dbReference type="PROSITE" id="PS51094"/>
    </source>
</evidence>
<dbReference type="NCBIfam" id="TIGR00829">
    <property type="entry name" value="FRU"/>
    <property type="match status" value="1"/>
</dbReference>
<dbReference type="InterPro" id="IPR004715">
    <property type="entry name" value="PTS_IIA_fruc"/>
</dbReference>
<dbReference type="Gene3D" id="3.40.50.2300">
    <property type="match status" value="1"/>
</dbReference>
<keyword evidence="2" id="KW-0813">Transport</keyword>
<dbReference type="SUPFAM" id="SSF55804">
    <property type="entry name" value="Phoshotransferase/anion transport protein"/>
    <property type="match status" value="1"/>
</dbReference>
<keyword evidence="7" id="KW-0598">Phosphotransferase system</keyword>
<dbReference type="GO" id="GO:0016301">
    <property type="term" value="F:kinase activity"/>
    <property type="evidence" value="ECO:0007669"/>
    <property type="project" value="UniProtKB-KW"/>
</dbReference>
<dbReference type="SUPFAM" id="SSF52794">
    <property type="entry name" value="PTS system IIB component-like"/>
    <property type="match status" value="1"/>
</dbReference>
<keyword evidence="17" id="KW-1185">Reference proteome</keyword>
<dbReference type="Gene3D" id="3.40.930.10">
    <property type="entry name" value="Mannitol-specific EII, Chain A"/>
    <property type="match status" value="1"/>
</dbReference>
<accession>A0A1I0ZUW4</accession>
<reference evidence="16 17" key="1">
    <citation type="submission" date="2016-10" db="EMBL/GenBank/DDBJ databases">
        <authorList>
            <person name="de Groot N.N."/>
        </authorList>
    </citation>
    <scope>NUCLEOTIDE SEQUENCE [LARGE SCALE GENOMIC DNA]</scope>
    <source>
        <strain evidence="16 17">DSM 12271</strain>
    </source>
</reference>
<protein>
    <submittedName>
        <fullName evidence="16">PTS system IIA component, Fru family /PTS system IIB component, Fru family /PTS system IIC component, Fru family</fullName>
    </submittedName>
</protein>
<feature type="transmembrane region" description="Helical" evidence="12">
    <location>
        <begin position="375"/>
        <end position="394"/>
    </location>
</feature>
<dbReference type="InterPro" id="IPR003353">
    <property type="entry name" value="PTS_IIB_fruc"/>
</dbReference>
<dbReference type="Pfam" id="PF02302">
    <property type="entry name" value="PTS_IIB"/>
    <property type="match status" value="1"/>
</dbReference>
<dbReference type="Pfam" id="PF02378">
    <property type="entry name" value="PTS_EIIC"/>
    <property type="match status" value="1"/>
</dbReference>
<dbReference type="InterPro" id="IPR036095">
    <property type="entry name" value="PTS_EIIB-like_sf"/>
</dbReference>
<name>A0A1I0ZUW4_9CLOT</name>
<dbReference type="PROSITE" id="PS51094">
    <property type="entry name" value="PTS_EIIA_TYPE_2"/>
    <property type="match status" value="1"/>
</dbReference>
<keyword evidence="11 12" id="KW-0472">Membrane</keyword>
<feature type="transmembrane region" description="Helical" evidence="12">
    <location>
        <begin position="582"/>
        <end position="604"/>
    </location>
</feature>
<dbReference type="NCBIfam" id="TIGR00848">
    <property type="entry name" value="fruA"/>
    <property type="match status" value="1"/>
</dbReference>
<evidence type="ECO:0000256" key="1">
    <source>
        <dbReference type="ARBA" id="ARBA00004429"/>
    </source>
</evidence>
<dbReference type="OrthoDB" id="9782569at2"/>
<sequence>MDLKKMTNENLIVINLKSTKKEDVIKELICKLYKEDIISSEEGFYNAVMEREAHSPTGLERGLAIPHGKSKFVKKAAFAVARLENKIKDWESVTEDNEVELVFLLAIPEAEAGSTHLKLLSELSMALMHEEFIVGLRTAKTPRELLSNLEYKEKEEEEVKQYSKTVLGVTACAAGIAHTYMAAEALEKAGKELGIKVLVEKQGANGIEDRHTINDIKNADGVIFACDIAVKNIERYEGKDFIKVKVADPLKDASKLLKKVLENPDGKVKSENTSSNEDHTDGKKGILSGMIEAIMTGISYMIPVIVAAGLMMGIAKLSAMGLGIIDTLGSPEMATSSNQLYVLLHNLDKFGGLIFKFIYPIFSAYVAYSIADRPGLVPGFIGGAFAGGLHYTFWGVKDGIPSGFLGALILGLVAGYVTKFLNDKIKLGRNLQAVKPMLILPGIGVLVIFLLNFYLVDPVFGGLNGWLTNVIKSFSGASALVLTAVIAACTAFDLGGPVNKAAGAIAIGLAADMIFPLTGRVLAIVIPPIGLGLATVLDKYIVKRRVFDDNLRVVGNTSIVLGLIAVSEGAIPFMLKNPLITIPINVIGSILGACTAVALGAVQWNPLPAVWGWPLVENLWAYLLGLIVGVMFIALTNIFVRFYLLKKEEKTKVV</sequence>
<dbReference type="InterPro" id="IPR050864">
    <property type="entry name" value="Bacterial_PTS_Sugar_Transport"/>
</dbReference>
<dbReference type="GO" id="GO:0005351">
    <property type="term" value="F:carbohydrate:proton symporter activity"/>
    <property type="evidence" value="ECO:0007669"/>
    <property type="project" value="InterPro"/>
</dbReference>
<dbReference type="InterPro" id="IPR003352">
    <property type="entry name" value="PTS_EIIC"/>
</dbReference>
<dbReference type="PANTHER" id="PTHR30505:SF0">
    <property type="entry name" value="FRUCTOSE-LIKE PTS SYSTEM EIIBC COMPONENT-RELATED"/>
    <property type="match status" value="1"/>
</dbReference>
<dbReference type="PROSITE" id="PS51099">
    <property type="entry name" value="PTS_EIIB_TYPE_2"/>
    <property type="match status" value="1"/>
</dbReference>
<dbReference type="InterPro" id="IPR003501">
    <property type="entry name" value="PTS_EIIB_2/3"/>
</dbReference>
<feature type="transmembrane region" description="Helical" evidence="12">
    <location>
        <begin position="438"/>
        <end position="456"/>
    </location>
</feature>
<evidence type="ECO:0000259" key="15">
    <source>
        <dbReference type="PROSITE" id="PS51104"/>
    </source>
</evidence>
<evidence type="ECO:0000256" key="7">
    <source>
        <dbReference type="ARBA" id="ARBA00022683"/>
    </source>
</evidence>